<gene>
    <name evidence="4" type="ORF">BJX68DRAFT_86320</name>
</gene>
<dbReference type="Proteomes" id="UP001610444">
    <property type="component" value="Unassembled WGS sequence"/>
</dbReference>
<evidence type="ECO:0000256" key="1">
    <source>
        <dbReference type="PROSITE-ProRule" id="PRU00529"/>
    </source>
</evidence>
<proteinExistence type="predicted"/>
<dbReference type="CDD" id="cd11717">
    <property type="entry name" value="THUMP_THUMPD1_like"/>
    <property type="match status" value="1"/>
</dbReference>
<accession>A0ABR4L7I7</accession>
<evidence type="ECO:0000256" key="2">
    <source>
        <dbReference type="SAM" id="MobiDB-lite"/>
    </source>
</evidence>
<dbReference type="Pfam" id="PF02926">
    <property type="entry name" value="THUMP"/>
    <property type="match status" value="1"/>
</dbReference>
<dbReference type="PANTHER" id="PTHR13452">
    <property type="entry name" value="THUMP DOMAIN CONTAINING PROTEIN 1-RELATED"/>
    <property type="match status" value="1"/>
</dbReference>
<dbReference type="Gene3D" id="3.30.2300.10">
    <property type="entry name" value="THUMP superfamily"/>
    <property type="match status" value="1"/>
</dbReference>
<dbReference type="PANTHER" id="PTHR13452:SF10">
    <property type="entry name" value="THUMP DOMAIN-CONTAINING PROTEIN 1"/>
    <property type="match status" value="1"/>
</dbReference>
<evidence type="ECO:0000259" key="3">
    <source>
        <dbReference type="PROSITE" id="PS51165"/>
    </source>
</evidence>
<feature type="region of interest" description="Disordered" evidence="2">
    <location>
        <begin position="1"/>
        <end position="38"/>
    </location>
</feature>
<dbReference type="EMBL" id="JBFXLR010000002">
    <property type="protein sequence ID" value="KAL2860468.1"/>
    <property type="molecule type" value="Genomic_DNA"/>
</dbReference>
<reference evidence="4 5" key="1">
    <citation type="submission" date="2024-07" db="EMBL/GenBank/DDBJ databases">
        <title>Section-level genome sequencing and comparative genomics of Aspergillus sections Usti and Cavernicolus.</title>
        <authorList>
            <consortium name="Lawrence Berkeley National Laboratory"/>
            <person name="Nybo J.L."/>
            <person name="Vesth T.C."/>
            <person name="Theobald S."/>
            <person name="Frisvad J.C."/>
            <person name="Larsen T.O."/>
            <person name="Kjaerboelling I."/>
            <person name="Rothschild-Mancinelli K."/>
            <person name="Lyhne E.K."/>
            <person name="Kogle M.E."/>
            <person name="Barry K."/>
            <person name="Clum A."/>
            <person name="Na H."/>
            <person name="Ledsgaard L."/>
            <person name="Lin J."/>
            <person name="Lipzen A."/>
            <person name="Kuo A."/>
            <person name="Riley R."/>
            <person name="Mondo S."/>
            <person name="LaButti K."/>
            <person name="Haridas S."/>
            <person name="Pangalinan J."/>
            <person name="Salamov A.A."/>
            <person name="Simmons B.A."/>
            <person name="Magnuson J.K."/>
            <person name="Chen J."/>
            <person name="Drula E."/>
            <person name="Henrissat B."/>
            <person name="Wiebenga A."/>
            <person name="Lubbers R.J."/>
            <person name="Gomes A.C."/>
            <person name="Macurrencykelacurrency M.R."/>
            <person name="Stajich J."/>
            <person name="Grigoriev I.V."/>
            <person name="Mortensen U.H."/>
            <person name="De vries R.P."/>
            <person name="Baker S.E."/>
            <person name="Andersen M.R."/>
        </authorList>
    </citation>
    <scope>NUCLEOTIDE SEQUENCE [LARGE SCALE GENOMIC DNA]</scope>
    <source>
        <strain evidence="4 5">CBS 756.74</strain>
    </source>
</reference>
<dbReference type="PROSITE" id="PS51165">
    <property type="entry name" value="THUMP"/>
    <property type="match status" value="1"/>
</dbReference>
<feature type="compositionally biased region" description="Basic residues" evidence="2">
    <location>
        <begin position="16"/>
        <end position="29"/>
    </location>
</feature>
<dbReference type="InterPro" id="IPR040183">
    <property type="entry name" value="THUMPD1-like"/>
</dbReference>
<protein>
    <recommendedName>
        <fullName evidence="3">THUMP domain-containing protein</fullName>
    </recommendedName>
</protein>
<dbReference type="GeneID" id="98165057"/>
<dbReference type="SUPFAM" id="SSF143437">
    <property type="entry name" value="THUMP domain-like"/>
    <property type="match status" value="1"/>
</dbReference>
<feature type="domain" description="THUMP" evidence="3">
    <location>
        <begin position="142"/>
        <end position="268"/>
    </location>
</feature>
<dbReference type="InterPro" id="IPR004114">
    <property type="entry name" value="THUMP_dom"/>
</dbReference>
<feature type="compositionally biased region" description="Basic and acidic residues" evidence="2">
    <location>
        <begin position="1"/>
        <end position="10"/>
    </location>
</feature>
<evidence type="ECO:0000313" key="4">
    <source>
        <dbReference type="EMBL" id="KAL2860468.1"/>
    </source>
</evidence>
<organism evidence="4 5">
    <name type="scientific">Aspergillus pseudodeflectus</name>
    <dbReference type="NCBI Taxonomy" id="176178"/>
    <lineage>
        <taxon>Eukaryota</taxon>
        <taxon>Fungi</taxon>
        <taxon>Dikarya</taxon>
        <taxon>Ascomycota</taxon>
        <taxon>Pezizomycotina</taxon>
        <taxon>Eurotiomycetes</taxon>
        <taxon>Eurotiomycetidae</taxon>
        <taxon>Eurotiales</taxon>
        <taxon>Aspergillaceae</taxon>
        <taxon>Aspergillus</taxon>
        <taxon>Aspergillus subgen. Nidulantes</taxon>
    </lineage>
</organism>
<comment type="caution">
    <text evidence="4">The sequence shown here is derived from an EMBL/GenBank/DDBJ whole genome shotgun (WGS) entry which is preliminary data.</text>
</comment>
<dbReference type="RefSeq" id="XP_070905159.1">
    <property type="nucleotide sequence ID" value="XM_071049893.1"/>
</dbReference>
<keyword evidence="5" id="KW-1185">Reference proteome</keyword>
<sequence length="292" mass="32641">MADSGKRKMPEGPSNHTHKKRKGGGKWHKAQAQAPRSNIEAGDWGVFVTCEMGRESKCAAEVVDFLTQNVEKAGDSADEADPNSDEDDIETQIQKEIEGLNPSTKKSSLFQTVKFDLPCLSFVRFDKSIDPEQLVHRICLDAHANPDKKRSRYIQRLTPARSIRKTLSVDLEEFAREILKPHFHSGGPPMKVGSSELSHQRFISTNSPSLIQYAIRPSVRGNKKFNRDTIIKTVADVVGPEHPVDLKNYDLVILVDVVQNVVGMSVVGSDYDKLKRYNLAELYNPVSKAQES</sequence>
<evidence type="ECO:0000313" key="5">
    <source>
        <dbReference type="Proteomes" id="UP001610444"/>
    </source>
</evidence>
<name>A0ABR4L7I7_9EURO</name>
<keyword evidence="1" id="KW-0694">RNA-binding</keyword>